<evidence type="ECO:0000256" key="9">
    <source>
        <dbReference type="ARBA" id="ARBA00022759"/>
    </source>
</evidence>
<dbReference type="InterPro" id="IPR036397">
    <property type="entry name" value="RNaseH_sf"/>
</dbReference>
<comment type="catalytic activity">
    <reaction evidence="1 12 13">
        <text>Endonucleolytic cleavage to 5'-phosphomonoester.</text>
        <dbReference type="EC" id="3.1.26.4"/>
    </reaction>
</comment>
<evidence type="ECO:0000259" key="14">
    <source>
        <dbReference type="PROSITE" id="PS51975"/>
    </source>
</evidence>
<dbReference type="SUPFAM" id="SSF53098">
    <property type="entry name" value="Ribonuclease H-like"/>
    <property type="match status" value="1"/>
</dbReference>
<keyword evidence="9 12" id="KW-0255">Endonuclease</keyword>
<evidence type="ECO:0000256" key="13">
    <source>
        <dbReference type="RuleBase" id="RU003515"/>
    </source>
</evidence>
<evidence type="ECO:0000256" key="12">
    <source>
        <dbReference type="PROSITE-ProRule" id="PRU01319"/>
    </source>
</evidence>
<keyword evidence="10 12" id="KW-0378">Hydrolase</keyword>
<dbReference type="EC" id="3.1.26.4" evidence="13"/>
<sequence>MPGLTTYTKPLTAEQARKLRGLLQESGWEFQTKPYCLYAAAHGKVNVLVYEKGPKIVVQGKDTEEFVTNVLEPQVLGVAELGYEEVHHPEMFEPHIGVDESGKGDFFGPLVIAGVHVDREAVLALRAIGAVDSKKIGTDAKIAKLAEAIRQVPGLRWEVIQIGPAKYNELYQKFGNLNRLLAWGHAKVIETLLERVPECKKAISDQFANPAVLKRALQTRGRDIELIQRTKAESDPAVAAASILARDRFVQWLDQTSQRLQIELPKGVSAQVKANARALFKRDGLDGLAAAAKMHFKTAAEVTGAPLPPDGPTEDGIMR</sequence>
<reference evidence="15 16" key="1">
    <citation type="submission" date="2019-07" db="EMBL/GenBank/DDBJ databases">
        <title>Whole genome shotgun sequence of Brevifollis gellanilyticus NBRC 108608.</title>
        <authorList>
            <person name="Hosoyama A."/>
            <person name="Uohara A."/>
            <person name="Ohji S."/>
            <person name="Ichikawa N."/>
        </authorList>
    </citation>
    <scope>NUCLEOTIDE SEQUENCE [LARGE SCALE GENOMIC DNA]</scope>
    <source>
        <strain evidence="15 16">NBRC 108608</strain>
    </source>
</reference>
<dbReference type="PANTHER" id="PTHR10954">
    <property type="entry name" value="RIBONUCLEASE H2 SUBUNIT A"/>
    <property type="match status" value="1"/>
</dbReference>
<evidence type="ECO:0000256" key="8">
    <source>
        <dbReference type="ARBA" id="ARBA00022723"/>
    </source>
</evidence>
<evidence type="ECO:0000256" key="10">
    <source>
        <dbReference type="ARBA" id="ARBA00022801"/>
    </source>
</evidence>
<keyword evidence="6" id="KW-0963">Cytoplasm</keyword>
<feature type="binding site" evidence="12">
    <location>
        <position position="99"/>
    </location>
    <ligand>
        <name>a divalent metal cation</name>
        <dbReference type="ChEBI" id="CHEBI:60240"/>
    </ligand>
</feature>
<dbReference type="InterPro" id="IPR012295">
    <property type="entry name" value="TBP_dom_sf"/>
</dbReference>
<comment type="caution">
    <text evidence="15">The sequence shown here is derived from an EMBL/GenBank/DDBJ whole genome shotgun (WGS) entry which is preliminary data.</text>
</comment>
<comment type="cofactor">
    <cofactor evidence="12">
        <name>Mn(2+)</name>
        <dbReference type="ChEBI" id="CHEBI:29035"/>
    </cofactor>
    <cofactor evidence="12">
        <name>Mg(2+)</name>
        <dbReference type="ChEBI" id="CHEBI:18420"/>
    </cofactor>
    <text evidence="12">Manganese or magnesium. Binds 1 divalent metal ion per monomer in the absence of substrate. May bind a second metal ion after substrate binding.</text>
</comment>
<dbReference type="InterPro" id="IPR024567">
    <property type="entry name" value="RNase_HII/HIII_dom"/>
</dbReference>
<comment type="similarity">
    <text evidence="5">Belongs to the RNase HII family. RnhC subfamily.</text>
</comment>
<dbReference type="GO" id="GO:0005737">
    <property type="term" value="C:cytoplasm"/>
    <property type="evidence" value="ECO:0007669"/>
    <property type="project" value="UniProtKB-SubCell"/>
</dbReference>
<evidence type="ECO:0000256" key="4">
    <source>
        <dbReference type="ARBA" id="ARBA00004496"/>
    </source>
</evidence>
<keyword evidence="11" id="KW-0460">Magnesium</keyword>
<dbReference type="GO" id="GO:0006298">
    <property type="term" value="P:mismatch repair"/>
    <property type="evidence" value="ECO:0007669"/>
    <property type="project" value="TreeGrafter"/>
</dbReference>
<dbReference type="GO" id="GO:0003723">
    <property type="term" value="F:RNA binding"/>
    <property type="evidence" value="ECO:0007669"/>
    <property type="project" value="UniProtKB-UniRule"/>
</dbReference>
<feature type="binding site" evidence="12">
    <location>
        <position position="100"/>
    </location>
    <ligand>
        <name>a divalent metal cation</name>
        <dbReference type="ChEBI" id="CHEBI:60240"/>
    </ligand>
</feature>
<feature type="binding site" evidence="12">
    <location>
        <position position="205"/>
    </location>
    <ligand>
        <name>a divalent metal cation</name>
        <dbReference type="ChEBI" id="CHEBI:60240"/>
    </ligand>
</feature>
<dbReference type="PIRSF" id="PIRSF037748">
    <property type="entry name" value="RnhC"/>
    <property type="match status" value="1"/>
</dbReference>
<dbReference type="InterPro" id="IPR001352">
    <property type="entry name" value="RNase_HII/HIII"/>
</dbReference>
<evidence type="ECO:0000256" key="2">
    <source>
        <dbReference type="ARBA" id="ARBA00001946"/>
    </source>
</evidence>
<dbReference type="NCBIfam" id="TIGR00716">
    <property type="entry name" value="rnhC"/>
    <property type="match status" value="1"/>
</dbReference>
<comment type="cofactor">
    <cofactor evidence="2">
        <name>Mg(2+)</name>
        <dbReference type="ChEBI" id="CHEBI:18420"/>
    </cofactor>
</comment>
<keyword evidence="7 12" id="KW-0540">Nuclease</keyword>
<dbReference type="GO" id="GO:0043137">
    <property type="term" value="P:DNA replication, removal of RNA primer"/>
    <property type="evidence" value="ECO:0007669"/>
    <property type="project" value="TreeGrafter"/>
</dbReference>
<dbReference type="GO" id="GO:0004523">
    <property type="term" value="F:RNA-DNA hybrid ribonuclease activity"/>
    <property type="evidence" value="ECO:0007669"/>
    <property type="project" value="UniProtKB-UniRule"/>
</dbReference>
<dbReference type="InterPro" id="IPR004641">
    <property type="entry name" value="RNase_HIII"/>
</dbReference>
<dbReference type="PROSITE" id="PS51975">
    <property type="entry name" value="RNASE_H_2"/>
    <property type="match status" value="1"/>
</dbReference>
<gene>
    <name evidence="15" type="primary">rnhC</name>
    <name evidence="15" type="ORF">BGE01nite_41660</name>
</gene>
<evidence type="ECO:0000256" key="11">
    <source>
        <dbReference type="ARBA" id="ARBA00022842"/>
    </source>
</evidence>
<dbReference type="OrthoDB" id="9777935at2"/>
<evidence type="ECO:0000256" key="3">
    <source>
        <dbReference type="ARBA" id="ARBA00004065"/>
    </source>
</evidence>
<evidence type="ECO:0000256" key="1">
    <source>
        <dbReference type="ARBA" id="ARBA00000077"/>
    </source>
</evidence>
<keyword evidence="16" id="KW-1185">Reference proteome</keyword>
<organism evidence="15 16">
    <name type="scientific">Brevifollis gellanilyticus</name>
    <dbReference type="NCBI Taxonomy" id="748831"/>
    <lineage>
        <taxon>Bacteria</taxon>
        <taxon>Pseudomonadati</taxon>
        <taxon>Verrucomicrobiota</taxon>
        <taxon>Verrucomicrobiia</taxon>
        <taxon>Verrucomicrobiales</taxon>
        <taxon>Verrucomicrobiaceae</taxon>
    </lineage>
</organism>
<name>A0A512MDR4_9BACT</name>
<dbReference type="CDD" id="cd06590">
    <property type="entry name" value="RNase_HII_bacteria_HIII_like"/>
    <property type="match status" value="1"/>
</dbReference>
<feature type="domain" description="RNase H type-2" evidence="14">
    <location>
        <begin position="93"/>
        <end position="308"/>
    </location>
</feature>
<proteinExistence type="inferred from homology"/>
<evidence type="ECO:0000313" key="16">
    <source>
        <dbReference type="Proteomes" id="UP000321577"/>
    </source>
</evidence>
<dbReference type="PANTHER" id="PTHR10954:SF23">
    <property type="entry name" value="RIBONUCLEASE"/>
    <property type="match status" value="1"/>
</dbReference>
<dbReference type="GO" id="GO:0046872">
    <property type="term" value="F:metal ion binding"/>
    <property type="evidence" value="ECO:0007669"/>
    <property type="project" value="UniProtKB-KW"/>
</dbReference>
<accession>A0A512MDR4</accession>
<evidence type="ECO:0000313" key="15">
    <source>
        <dbReference type="EMBL" id="GEP44875.1"/>
    </source>
</evidence>
<dbReference type="Gene3D" id="3.30.420.10">
    <property type="entry name" value="Ribonuclease H-like superfamily/Ribonuclease H"/>
    <property type="match status" value="1"/>
</dbReference>
<evidence type="ECO:0000256" key="6">
    <source>
        <dbReference type="ARBA" id="ARBA00022490"/>
    </source>
</evidence>
<dbReference type="Gene3D" id="3.30.310.10">
    <property type="entry name" value="TATA-Binding Protein"/>
    <property type="match status" value="1"/>
</dbReference>
<keyword evidence="8 12" id="KW-0479">Metal-binding</keyword>
<dbReference type="GO" id="GO:0032299">
    <property type="term" value="C:ribonuclease H2 complex"/>
    <property type="evidence" value="ECO:0007669"/>
    <property type="project" value="TreeGrafter"/>
</dbReference>
<comment type="subcellular location">
    <subcellularLocation>
        <location evidence="4">Cytoplasm</location>
    </subcellularLocation>
</comment>
<evidence type="ECO:0000256" key="7">
    <source>
        <dbReference type="ARBA" id="ARBA00022722"/>
    </source>
</evidence>
<protein>
    <recommendedName>
        <fullName evidence="13">Ribonuclease</fullName>
        <ecNumber evidence="13">3.1.26.4</ecNumber>
    </recommendedName>
</protein>
<comment type="function">
    <text evidence="3 13">Endonuclease that specifically degrades the RNA of RNA-DNA hybrids.</text>
</comment>
<dbReference type="Proteomes" id="UP000321577">
    <property type="component" value="Unassembled WGS sequence"/>
</dbReference>
<dbReference type="Pfam" id="PF01351">
    <property type="entry name" value="RNase_HII"/>
    <property type="match status" value="1"/>
</dbReference>
<dbReference type="AlphaFoldDB" id="A0A512MDR4"/>
<evidence type="ECO:0000256" key="5">
    <source>
        <dbReference type="ARBA" id="ARBA00008378"/>
    </source>
</evidence>
<dbReference type="EMBL" id="BKAG01000037">
    <property type="protein sequence ID" value="GEP44875.1"/>
    <property type="molecule type" value="Genomic_DNA"/>
</dbReference>
<dbReference type="RefSeq" id="WP_146853240.1">
    <property type="nucleotide sequence ID" value="NZ_BKAG01000037.1"/>
</dbReference>
<dbReference type="InterPro" id="IPR012337">
    <property type="entry name" value="RNaseH-like_sf"/>
</dbReference>